<feature type="transmembrane region" description="Helical" evidence="16">
    <location>
        <begin position="361"/>
        <end position="387"/>
    </location>
</feature>
<dbReference type="InterPro" id="IPR011640">
    <property type="entry name" value="Fe2_transport_prot_B_C"/>
</dbReference>
<dbReference type="NCBIfam" id="NF007105">
    <property type="entry name" value="PRK09554.1"/>
    <property type="match status" value="1"/>
</dbReference>
<evidence type="ECO:0000256" key="5">
    <source>
        <dbReference type="ARBA" id="ARBA00022519"/>
    </source>
</evidence>
<feature type="binding site" evidence="15">
    <location>
        <position position="21"/>
    </location>
    <ligand>
        <name>Mg(2+)</name>
        <dbReference type="ChEBI" id="CHEBI:18420"/>
        <label>2</label>
    </ligand>
</feature>
<sequence length="708" mass="75650">MKSLNAVLTGNPNAGKTTLFNLLTGLRQRTGNWPGVTVERKQGAFATPHSSVTLIDLPGIYSLERVHAEDGLSADERVTCSYVMSGQADLLINVVDASSLEKGLWLTLQLRELNLPMIVVLNMADVASACGVKVEAETLASQLGCPVVLMSASTAEGVPQLLAAIDRVAADAPAALRLNRAEVSQQDRLARIETICQAACQREPNQAHRLTRRLDALFLNRWLGFPLFLAVMYLMFYLSINIGGALQPLFEHGSTALFIDGTARLCASLHFPDWLTSFLAQGIGGGITTVLPLVPQLALMFFFLTVLEESGYMARAAFVVDRLMRWLGLPGKSFVPLIVGFGCNVPAVMGARTLETERERILTMLMAPFMSCGARLAIFALFATAFFGSAGAALTFSLYLLGIAVAVVTGLVLKQTLLSGASSQAIMELPLWHVPVMRSLLLQTWFRLHAFVVRAGAVIVVACVAISLLSGLTAQGDVARRVDDSVLASASRYVTPLFAPMGIRADNWQATVGLVTGAMAKESVVGTLNALYLAEPQNPGDEAATQSLSTVMLSALEETWQNLKDAFTPQALFNPVEASKGDGEMSQDALGIMQSMFGSPLAAYSYLVFVLLYVPCVSVLGALAKEAGRNWMWFALIWGTAVAYATATLVYQLGTFMQHPGFSLSCLLAIALAAAAAVALLRRMRNSLQPGMRAADAAGCAGCKGCGH</sequence>
<evidence type="ECO:0000256" key="9">
    <source>
        <dbReference type="ARBA" id="ARBA00023004"/>
    </source>
</evidence>
<dbReference type="AlphaFoldDB" id="A0A1V9DB12"/>
<keyword evidence="6 16" id="KW-0812">Transmembrane</keyword>
<feature type="binding site" evidence="15">
    <location>
        <position position="24"/>
    </location>
    <ligand>
        <name>Mg(2+)</name>
        <dbReference type="ChEBI" id="CHEBI:18420"/>
        <label>2</label>
    </ligand>
</feature>
<dbReference type="GO" id="GO:0005525">
    <property type="term" value="F:GTP binding"/>
    <property type="evidence" value="ECO:0007669"/>
    <property type="project" value="UniProtKB-KW"/>
</dbReference>
<dbReference type="InterPro" id="IPR050860">
    <property type="entry name" value="FeoB_GTPase"/>
</dbReference>
<evidence type="ECO:0000313" key="19">
    <source>
        <dbReference type="Proteomes" id="UP000192769"/>
    </source>
</evidence>
<comment type="caution">
    <text evidence="18">The sequence shown here is derived from an EMBL/GenBank/DDBJ whole genome shotgun (WGS) entry which is preliminary data.</text>
</comment>
<feature type="transmembrane region" description="Helical" evidence="16">
    <location>
        <begin position="662"/>
        <end position="681"/>
    </location>
</feature>
<dbReference type="Gene3D" id="3.40.50.300">
    <property type="entry name" value="P-loop containing nucleotide triphosphate hydrolases"/>
    <property type="match status" value="1"/>
</dbReference>
<feature type="binding site" evidence="15">
    <location>
        <position position="25"/>
    </location>
    <ligand>
        <name>Mg(2+)</name>
        <dbReference type="ChEBI" id="CHEBI:18420"/>
        <label>2</label>
    </ligand>
</feature>
<feature type="transmembrane region" description="Helical" evidence="16">
    <location>
        <begin position="278"/>
        <end position="307"/>
    </location>
</feature>
<feature type="binding site" evidence="14">
    <location>
        <begin position="35"/>
        <end position="39"/>
    </location>
    <ligand>
        <name>GTP</name>
        <dbReference type="ChEBI" id="CHEBI:37565"/>
        <label>2</label>
    </ligand>
</feature>
<feature type="binding site" evidence="14">
    <location>
        <begin position="10"/>
        <end position="17"/>
    </location>
    <ligand>
        <name>GTP</name>
        <dbReference type="ChEBI" id="CHEBI:37565"/>
        <label>1</label>
    </ligand>
</feature>
<evidence type="ECO:0000256" key="15">
    <source>
        <dbReference type="PIRSR" id="PIRSR603373-2"/>
    </source>
</evidence>
<feature type="domain" description="FeoB-type G" evidence="17">
    <location>
        <begin position="3"/>
        <end position="171"/>
    </location>
</feature>
<evidence type="ECO:0000256" key="1">
    <source>
        <dbReference type="ARBA" id="ARBA00004429"/>
    </source>
</evidence>
<evidence type="ECO:0000256" key="7">
    <source>
        <dbReference type="ARBA" id="ARBA00022741"/>
    </source>
</evidence>
<keyword evidence="2 16" id="KW-0813">Transport</keyword>
<dbReference type="GO" id="GO:0046872">
    <property type="term" value="F:metal ion binding"/>
    <property type="evidence" value="ECO:0007669"/>
    <property type="project" value="UniProtKB-KW"/>
</dbReference>
<dbReference type="SUPFAM" id="SSF52540">
    <property type="entry name" value="P-loop containing nucleoside triphosphate hydrolases"/>
    <property type="match status" value="1"/>
</dbReference>
<dbReference type="GO" id="GO:0015093">
    <property type="term" value="F:ferrous iron transmembrane transporter activity"/>
    <property type="evidence" value="ECO:0007669"/>
    <property type="project" value="UniProtKB-UniRule"/>
</dbReference>
<keyword evidence="11 14" id="KW-0342">GTP-binding</keyword>
<evidence type="ECO:0000256" key="4">
    <source>
        <dbReference type="ARBA" id="ARBA00022496"/>
    </source>
</evidence>
<keyword evidence="10" id="KW-0406">Ion transport</keyword>
<proteinExistence type="inferred from homology"/>
<keyword evidence="3" id="KW-1003">Cell membrane</keyword>
<dbReference type="Pfam" id="PF02421">
    <property type="entry name" value="FeoB_N"/>
    <property type="match status" value="1"/>
</dbReference>
<evidence type="ECO:0000256" key="13">
    <source>
        <dbReference type="NCBIfam" id="TIGR00437"/>
    </source>
</evidence>
<protein>
    <recommendedName>
        <fullName evidence="13 16">Ferrous iron transport protein B</fullName>
    </recommendedName>
</protein>
<feature type="transmembrane region" description="Helical" evidence="16">
    <location>
        <begin position="451"/>
        <end position="472"/>
    </location>
</feature>
<keyword evidence="5" id="KW-0997">Cell inner membrane</keyword>
<evidence type="ECO:0000256" key="11">
    <source>
        <dbReference type="ARBA" id="ARBA00023134"/>
    </source>
</evidence>
<comment type="similarity">
    <text evidence="16">Belongs to the TRAFAC class TrmE-Era-EngA-EngB-Septin-like GTPase superfamily. FeoB GTPase (TC 9.A.8) family.</text>
</comment>
<evidence type="ECO:0000256" key="8">
    <source>
        <dbReference type="ARBA" id="ARBA00022989"/>
    </source>
</evidence>
<feature type="binding site" evidence="14">
    <location>
        <begin position="122"/>
        <end position="125"/>
    </location>
    <ligand>
        <name>GTP</name>
        <dbReference type="ChEBI" id="CHEBI:37565"/>
        <label>1</label>
    </ligand>
</feature>
<dbReference type="FunFam" id="3.40.50.300:FF:000426">
    <property type="entry name" value="Ferrous iron transport protein B"/>
    <property type="match status" value="1"/>
</dbReference>
<dbReference type="InterPro" id="IPR003373">
    <property type="entry name" value="Fe2_transport_prot-B"/>
</dbReference>
<dbReference type="InterPro" id="IPR011642">
    <property type="entry name" value="Gate_dom"/>
</dbReference>
<evidence type="ECO:0000313" key="18">
    <source>
        <dbReference type="EMBL" id="OQP31019.1"/>
    </source>
</evidence>
<feature type="transmembrane region" description="Helical" evidence="16">
    <location>
        <begin position="631"/>
        <end position="650"/>
    </location>
</feature>
<dbReference type="PANTHER" id="PTHR43185:SF1">
    <property type="entry name" value="FE(2+) TRANSPORTER FEOB"/>
    <property type="match status" value="1"/>
</dbReference>
<comment type="subcellular location">
    <subcellularLocation>
        <location evidence="1 16">Cell inner membrane</location>
        <topology evidence="1 16">Multi-pass membrane protein</topology>
    </subcellularLocation>
</comment>
<feature type="transmembrane region" description="Helical" evidence="16">
    <location>
        <begin position="222"/>
        <end position="240"/>
    </location>
</feature>
<feature type="transmembrane region" description="Helical" evidence="16">
    <location>
        <begin position="603"/>
        <end position="624"/>
    </location>
</feature>
<dbReference type="GO" id="GO:0005886">
    <property type="term" value="C:plasma membrane"/>
    <property type="evidence" value="ECO:0007669"/>
    <property type="project" value="UniProtKB-SubCell"/>
</dbReference>
<dbReference type="PROSITE" id="PS51711">
    <property type="entry name" value="G_FEOB"/>
    <property type="match status" value="1"/>
</dbReference>
<evidence type="ECO:0000256" key="3">
    <source>
        <dbReference type="ARBA" id="ARBA00022475"/>
    </source>
</evidence>
<reference evidence="18 19" key="1">
    <citation type="submission" date="2017-02" db="EMBL/GenBank/DDBJ databases">
        <title>Whole genome shotgun sequence of Pantoea agglomerans strain AS1 isolated from a cycad, Zamia floridana in Central Florida, USA.</title>
        <authorList>
            <person name="Lata P."/>
            <person name="Govindarajan S."/>
            <person name="Qi F."/>
            <person name="Li J.-L."/>
            <person name="Maurya S.K."/>
            <person name="Sahoo M.K."/>
        </authorList>
    </citation>
    <scope>NUCLEOTIDE SEQUENCE [LARGE SCALE GENOMIC DNA]</scope>
    <source>
        <strain evidence="18 19">AS1</strain>
    </source>
</reference>
<evidence type="ECO:0000256" key="10">
    <source>
        <dbReference type="ARBA" id="ARBA00023065"/>
    </source>
</evidence>
<dbReference type="RefSeq" id="WP_081141320.1">
    <property type="nucleotide sequence ID" value="NZ_MWUE01000029.1"/>
</dbReference>
<dbReference type="Pfam" id="PF07664">
    <property type="entry name" value="FeoB_C"/>
    <property type="match status" value="1"/>
</dbReference>
<keyword evidence="12 16" id="KW-0472">Membrane</keyword>
<evidence type="ECO:0000256" key="12">
    <source>
        <dbReference type="ARBA" id="ARBA00023136"/>
    </source>
</evidence>
<keyword evidence="19" id="KW-1185">Reference proteome</keyword>
<evidence type="ECO:0000259" key="17">
    <source>
        <dbReference type="PROSITE" id="PS51711"/>
    </source>
</evidence>
<dbReference type="Pfam" id="PF07670">
    <property type="entry name" value="Gate"/>
    <property type="match status" value="2"/>
</dbReference>
<dbReference type="NCBIfam" id="TIGR00437">
    <property type="entry name" value="feoB"/>
    <property type="match status" value="1"/>
</dbReference>
<feature type="transmembrane region" description="Helical" evidence="16">
    <location>
        <begin position="393"/>
        <end position="413"/>
    </location>
</feature>
<keyword evidence="9 16" id="KW-0408">Iron</keyword>
<evidence type="ECO:0000256" key="14">
    <source>
        <dbReference type="PIRSR" id="PIRSR603373-1"/>
    </source>
</evidence>
<name>A0A1V9DB12_9GAMM</name>
<dbReference type="PANTHER" id="PTHR43185">
    <property type="entry name" value="FERROUS IRON TRANSPORT PROTEIN B"/>
    <property type="match status" value="1"/>
</dbReference>
<dbReference type="OrthoDB" id="9809127at2"/>
<dbReference type="EMBL" id="MWUE01000029">
    <property type="protein sequence ID" value="OQP31019.1"/>
    <property type="molecule type" value="Genomic_DNA"/>
</dbReference>
<feature type="binding site" evidence="14">
    <location>
        <begin position="56"/>
        <end position="59"/>
    </location>
    <ligand>
        <name>GTP</name>
        <dbReference type="ChEBI" id="CHEBI:37565"/>
        <label>3</label>
    </ligand>
</feature>
<dbReference type="CDD" id="cd01879">
    <property type="entry name" value="FeoB"/>
    <property type="match status" value="1"/>
</dbReference>
<evidence type="ECO:0000256" key="2">
    <source>
        <dbReference type="ARBA" id="ARBA00022448"/>
    </source>
</evidence>
<keyword evidence="8 16" id="KW-1133">Transmembrane helix</keyword>
<evidence type="ECO:0000256" key="6">
    <source>
        <dbReference type="ARBA" id="ARBA00022692"/>
    </source>
</evidence>
<organism evidence="18 19">
    <name type="scientific">Pantoea latae</name>
    <dbReference type="NCBI Taxonomy" id="1964541"/>
    <lineage>
        <taxon>Bacteria</taxon>
        <taxon>Pseudomonadati</taxon>
        <taxon>Pseudomonadota</taxon>
        <taxon>Gammaproteobacteria</taxon>
        <taxon>Enterobacterales</taxon>
        <taxon>Erwiniaceae</taxon>
        <taxon>Pantoea</taxon>
    </lineage>
</organism>
<keyword evidence="4 16" id="KW-0410">Iron transport</keyword>
<keyword evidence="15" id="KW-0460">Magnesium</keyword>
<dbReference type="InterPro" id="IPR027417">
    <property type="entry name" value="P-loop_NTPase"/>
</dbReference>
<dbReference type="InterPro" id="IPR030389">
    <property type="entry name" value="G_FEOB_dom"/>
</dbReference>
<evidence type="ECO:0000256" key="16">
    <source>
        <dbReference type="RuleBase" id="RU362098"/>
    </source>
</evidence>
<keyword evidence="7 14" id="KW-0547">Nucleotide-binding</keyword>
<dbReference type="Proteomes" id="UP000192769">
    <property type="component" value="Unassembled WGS sequence"/>
</dbReference>
<keyword evidence="15" id="KW-0479">Metal-binding</keyword>
<accession>A0A1V9DB12</accession>
<comment type="function">
    <text evidence="16">Probable transporter of a GTP-driven Fe(2+) uptake system.</text>
</comment>
<gene>
    <name evidence="18" type="ORF">B2J69_19370</name>
</gene>